<dbReference type="Gene3D" id="1.10.287.950">
    <property type="entry name" value="Methyl-accepting chemotaxis protein"/>
    <property type="match status" value="1"/>
</dbReference>
<evidence type="ECO:0000259" key="5">
    <source>
        <dbReference type="PROSITE" id="PS50111"/>
    </source>
</evidence>
<evidence type="ECO:0000256" key="3">
    <source>
        <dbReference type="SAM" id="Coils"/>
    </source>
</evidence>
<keyword evidence="7" id="KW-1185">Reference proteome</keyword>
<reference evidence="6 7" key="1">
    <citation type="submission" date="2014-07" db="EMBL/GenBank/DDBJ databases">
        <authorList>
            <person name="Wibberg Daniel"/>
        </authorList>
    </citation>
    <scope>NUCLEOTIDE SEQUENCE [LARGE SCALE GENOMIC DNA]</scope>
</reference>
<sequence>MDKIQQMLLEDSKKINLIMFITFSVSLVLAVLKSIALKQGPVITIYSTQLICLAVLYIVCEKIVKKHSLFPYLSVVLIGAFSFLGISVTGGGINIILITFFLAIFSTISSGKKSFILGYSIGLSIMLTIFFVGTKETAVIKENFVTILILYLLSGLLLYVLIHMNARQQSVIRELLRQSEKHGEEQKQQKERIQANMNNILKEMANANERIQSNQLAQNEFTNSLQELTIGSQQQTDQIAMISSHTMENLEVMLKLENIMEELSTEADKTDEITSLGEKRVFMFKQDVMEIRAFMNDLNQTLLDLTKNIQETNTYSNKIKEISEQTNLLALNASIEAARAGEAGKGFSVVAEEIRKLAESTKDTVNNITKNLQNLNTSNETTLKKMQASEQKITHLADSSEDIVAYFQQLKEVFQKLNTDLLHSKEMTNEVVKKSKSIETYTSQFAGILEEASANLEEMSASIETLTNDNKDIANSMNRTTISAKELLAE</sequence>
<evidence type="ECO:0000256" key="4">
    <source>
        <dbReference type="SAM" id="Phobius"/>
    </source>
</evidence>
<dbReference type="InterPro" id="IPR004089">
    <property type="entry name" value="MCPsignal_dom"/>
</dbReference>
<evidence type="ECO:0000256" key="1">
    <source>
        <dbReference type="ARBA" id="ARBA00023224"/>
    </source>
</evidence>
<dbReference type="AlphaFoldDB" id="A0A090IVT6"/>
<evidence type="ECO:0000313" key="6">
    <source>
        <dbReference type="EMBL" id="CEE02206.1"/>
    </source>
</evidence>
<proteinExistence type="predicted"/>
<dbReference type="RefSeq" id="WP_034771499.1">
    <property type="nucleotide sequence ID" value="NZ_CCRF01000066.1"/>
</dbReference>
<feature type="transmembrane region" description="Helical" evidence="4">
    <location>
        <begin position="15"/>
        <end position="36"/>
    </location>
</feature>
<dbReference type="EMBL" id="CCRF01000066">
    <property type="protein sequence ID" value="CEE02206.1"/>
    <property type="molecule type" value="Genomic_DNA"/>
</dbReference>
<feature type="transmembrane region" description="Helical" evidence="4">
    <location>
        <begin position="144"/>
        <end position="162"/>
    </location>
</feature>
<gene>
    <name evidence="6" type="ORF">BT1A1_2386</name>
</gene>
<keyword evidence="1 2" id="KW-0807">Transducer</keyword>
<keyword evidence="4" id="KW-1133">Transmembrane helix</keyword>
<feature type="coiled-coil region" evidence="3">
    <location>
        <begin position="172"/>
        <end position="217"/>
    </location>
</feature>
<protein>
    <recommendedName>
        <fullName evidence="5">Methyl-accepting transducer domain-containing protein</fullName>
    </recommendedName>
</protein>
<dbReference type="GO" id="GO:0007165">
    <property type="term" value="P:signal transduction"/>
    <property type="evidence" value="ECO:0007669"/>
    <property type="project" value="UniProtKB-KW"/>
</dbReference>
<evidence type="ECO:0000256" key="2">
    <source>
        <dbReference type="PROSITE-ProRule" id="PRU00284"/>
    </source>
</evidence>
<keyword evidence="4" id="KW-0472">Membrane</keyword>
<feature type="domain" description="Methyl-accepting transducer" evidence="5">
    <location>
        <begin position="210"/>
        <end position="460"/>
    </location>
</feature>
<dbReference type="GO" id="GO:0016020">
    <property type="term" value="C:membrane"/>
    <property type="evidence" value="ECO:0007669"/>
    <property type="project" value="InterPro"/>
</dbReference>
<keyword evidence="4" id="KW-0812">Transmembrane</keyword>
<feature type="transmembrane region" description="Helical" evidence="4">
    <location>
        <begin position="115"/>
        <end position="132"/>
    </location>
</feature>
<name>A0A090IVT6_9BACI</name>
<accession>A0A090IVT6</accession>
<dbReference type="PANTHER" id="PTHR32089:SF112">
    <property type="entry name" value="LYSOZYME-LIKE PROTEIN-RELATED"/>
    <property type="match status" value="1"/>
</dbReference>
<dbReference type="Proteomes" id="UP000040576">
    <property type="component" value="Unassembled WGS sequence"/>
</dbReference>
<organism evidence="6 7">
    <name type="scientific">Caldibacillus thermoamylovorans</name>
    <dbReference type="NCBI Taxonomy" id="35841"/>
    <lineage>
        <taxon>Bacteria</taxon>
        <taxon>Bacillati</taxon>
        <taxon>Bacillota</taxon>
        <taxon>Bacilli</taxon>
        <taxon>Bacillales</taxon>
        <taxon>Bacillaceae</taxon>
        <taxon>Caldibacillus</taxon>
    </lineage>
</organism>
<keyword evidence="3" id="KW-0175">Coiled coil</keyword>
<feature type="coiled-coil region" evidence="3">
    <location>
        <begin position="449"/>
        <end position="476"/>
    </location>
</feature>
<dbReference type="PROSITE" id="PS50111">
    <property type="entry name" value="CHEMOTAXIS_TRANSDUC_2"/>
    <property type="match status" value="1"/>
</dbReference>
<dbReference type="SMART" id="SM00283">
    <property type="entry name" value="MA"/>
    <property type="match status" value="1"/>
</dbReference>
<feature type="coiled-coil region" evidence="3">
    <location>
        <begin position="358"/>
        <end position="392"/>
    </location>
</feature>
<evidence type="ECO:0000313" key="7">
    <source>
        <dbReference type="Proteomes" id="UP000040576"/>
    </source>
</evidence>
<dbReference type="SUPFAM" id="SSF58104">
    <property type="entry name" value="Methyl-accepting chemotaxis protein (MCP) signaling domain"/>
    <property type="match status" value="1"/>
</dbReference>
<feature type="transmembrane region" description="Helical" evidence="4">
    <location>
        <begin position="69"/>
        <end position="86"/>
    </location>
</feature>
<dbReference type="PANTHER" id="PTHR32089">
    <property type="entry name" value="METHYL-ACCEPTING CHEMOTAXIS PROTEIN MCPB"/>
    <property type="match status" value="1"/>
</dbReference>
<feature type="transmembrane region" description="Helical" evidence="4">
    <location>
        <begin position="42"/>
        <end position="60"/>
    </location>
</feature>
<dbReference type="Pfam" id="PF00015">
    <property type="entry name" value="MCPsignal"/>
    <property type="match status" value="1"/>
</dbReference>